<dbReference type="GO" id="GO:0000160">
    <property type="term" value="P:phosphorelay signal transduction system"/>
    <property type="evidence" value="ECO:0007669"/>
    <property type="project" value="InterPro"/>
</dbReference>
<evidence type="ECO:0000313" key="4">
    <source>
        <dbReference type="Proteomes" id="UP000199550"/>
    </source>
</evidence>
<sequence>MNHCSTPSKSKLLYVEDEVIVALDVSDGLEHELGFDVHMAHNLPAAMAKCETTSFDFALLDMNLGNGENSLALGLMLAERGTHVVFASGYNRHEISKIDSFQLIEKPFQLSDISAAFAAEKTDH</sequence>
<evidence type="ECO:0000259" key="2">
    <source>
        <dbReference type="PROSITE" id="PS50110"/>
    </source>
</evidence>
<dbReference type="RefSeq" id="WP_090186212.1">
    <property type="nucleotide sequence ID" value="NZ_CAXIDI010000006.1"/>
</dbReference>
<keyword evidence="4" id="KW-1185">Reference proteome</keyword>
<dbReference type="EMBL" id="FOTF01000004">
    <property type="protein sequence ID" value="SFK91690.1"/>
    <property type="molecule type" value="Genomic_DNA"/>
</dbReference>
<organism evidence="3 4">
    <name type="scientific">Loktanella salsilacus</name>
    <dbReference type="NCBI Taxonomy" id="195913"/>
    <lineage>
        <taxon>Bacteria</taxon>
        <taxon>Pseudomonadati</taxon>
        <taxon>Pseudomonadota</taxon>
        <taxon>Alphaproteobacteria</taxon>
        <taxon>Rhodobacterales</taxon>
        <taxon>Roseobacteraceae</taxon>
        <taxon>Loktanella</taxon>
    </lineage>
</organism>
<reference evidence="3 4" key="1">
    <citation type="submission" date="2016-10" db="EMBL/GenBank/DDBJ databases">
        <authorList>
            <person name="de Groot N.N."/>
        </authorList>
    </citation>
    <scope>NUCLEOTIDE SEQUENCE [LARGE SCALE GENOMIC DNA]</scope>
    <source>
        <strain evidence="3 4">DSM 16199</strain>
    </source>
</reference>
<dbReference type="Gene3D" id="3.40.50.2300">
    <property type="match status" value="1"/>
</dbReference>
<keyword evidence="1" id="KW-0597">Phosphoprotein</keyword>
<name>A0A1I4DG00_9RHOB</name>
<dbReference type="STRING" id="195913.SAMN04488004_10482"/>
<dbReference type="SUPFAM" id="SSF52172">
    <property type="entry name" value="CheY-like"/>
    <property type="match status" value="1"/>
</dbReference>
<dbReference type="AlphaFoldDB" id="A0A1I4DG00"/>
<dbReference type="Pfam" id="PF00072">
    <property type="entry name" value="Response_reg"/>
    <property type="match status" value="1"/>
</dbReference>
<evidence type="ECO:0000313" key="3">
    <source>
        <dbReference type="EMBL" id="SFK91690.1"/>
    </source>
</evidence>
<proteinExistence type="predicted"/>
<dbReference type="PROSITE" id="PS50110">
    <property type="entry name" value="RESPONSE_REGULATORY"/>
    <property type="match status" value="1"/>
</dbReference>
<dbReference type="InterPro" id="IPR011006">
    <property type="entry name" value="CheY-like_superfamily"/>
</dbReference>
<gene>
    <name evidence="3" type="ORF">SAMN04488004_10482</name>
</gene>
<protein>
    <submittedName>
        <fullName evidence="3">Response regulator receiver domain-containing protein</fullName>
    </submittedName>
</protein>
<dbReference type="InterPro" id="IPR001789">
    <property type="entry name" value="Sig_transdc_resp-reg_receiver"/>
</dbReference>
<feature type="domain" description="Response regulatory" evidence="2">
    <location>
        <begin position="11"/>
        <end position="121"/>
    </location>
</feature>
<dbReference type="OrthoDB" id="582170at2"/>
<accession>A0A1I4DG00</accession>
<dbReference type="Proteomes" id="UP000199550">
    <property type="component" value="Unassembled WGS sequence"/>
</dbReference>
<feature type="modified residue" description="4-aspartylphosphate" evidence="1">
    <location>
        <position position="61"/>
    </location>
</feature>
<evidence type="ECO:0000256" key="1">
    <source>
        <dbReference type="PROSITE-ProRule" id="PRU00169"/>
    </source>
</evidence>